<reference evidence="2" key="1">
    <citation type="journal article" date="2014" name="Int. J. Syst. Evol. Microbiol.">
        <title>Complete genome sequence of Corynebacterium casei LMG S-19264T (=DSM 44701T), isolated from a smear-ripened cheese.</title>
        <authorList>
            <consortium name="US DOE Joint Genome Institute (JGI-PGF)"/>
            <person name="Walter F."/>
            <person name="Albersmeier A."/>
            <person name="Kalinowski J."/>
            <person name="Ruckert C."/>
        </authorList>
    </citation>
    <scope>NUCLEOTIDE SEQUENCE</scope>
    <source>
        <strain evidence="2">NBRC 101628</strain>
    </source>
</reference>
<dbReference type="Pfam" id="PF08570">
    <property type="entry name" value="DUF1761"/>
    <property type="match status" value="1"/>
</dbReference>
<keyword evidence="1" id="KW-0472">Membrane</keyword>
<proteinExistence type="predicted"/>
<keyword evidence="3" id="KW-1185">Reference proteome</keyword>
<evidence type="ECO:0008006" key="4">
    <source>
        <dbReference type="Google" id="ProtNLM"/>
    </source>
</evidence>
<name>A0AA37RVA9_9GAMM</name>
<evidence type="ECO:0000313" key="2">
    <source>
        <dbReference type="EMBL" id="GLP95881.1"/>
    </source>
</evidence>
<reference evidence="2" key="2">
    <citation type="submission" date="2023-01" db="EMBL/GenBank/DDBJ databases">
        <title>Draft genome sequence of Paraferrimonas sedimenticola strain NBRC 101628.</title>
        <authorList>
            <person name="Sun Q."/>
            <person name="Mori K."/>
        </authorList>
    </citation>
    <scope>NUCLEOTIDE SEQUENCE</scope>
    <source>
        <strain evidence="2">NBRC 101628</strain>
    </source>
</reference>
<feature type="transmembrane region" description="Helical" evidence="1">
    <location>
        <begin position="7"/>
        <end position="27"/>
    </location>
</feature>
<feature type="transmembrane region" description="Helical" evidence="1">
    <location>
        <begin position="116"/>
        <end position="133"/>
    </location>
</feature>
<organism evidence="2 3">
    <name type="scientific">Paraferrimonas sedimenticola</name>
    <dbReference type="NCBI Taxonomy" id="375674"/>
    <lineage>
        <taxon>Bacteria</taxon>
        <taxon>Pseudomonadati</taxon>
        <taxon>Pseudomonadota</taxon>
        <taxon>Gammaproteobacteria</taxon>
        <taxon>Alteromonadales</taxon>
        <taxon>Ferrimonadaceae</taxon>
        <taxon>Paraferrimonas</taxon>
    </lineage>
</organism>
<feature type="transmembrane region" description="Helical" evidence="1">
    <location>
        <begin position="86"/>
        <end position="104"/>
    </location>
</feature>
<dbReference type="EMBL" id="BSNC01000003">
    <property type="protein sequence ID" value="GLP95881.1"/>
    <property type="molecule type" value="Genomic_DNA"/>
</dbReference>
<dbReference type="Proteomes" id="UP001161422">
    <property type="component" value="Unassembled WGS sequence"/>
</dbReference>
<dbReference type="AlphaFoldDB" id="A0AA37RVA9"/>
<protein>
    <recommendedName>
        <fullName evidence="4">DUF1761 domain-containing protein</fullName>
    </recommendedName>
</protein>
<evidence type="ECO:0000256" key="1">
    <source>
        <dbReference type="SAM" id="Phobius"/>
    </source>
</evidence>
<keyword evidence="1" id="KW-0812">Transmembrane</keyword>
<sequence length="134" mass="14582">MHQLAQLDWLAIIVAAVAAFMVGGVWFGPLFGKAWMAEHGFKEEDFVGQDTKGIMLKSFLLHIVVVFGLAMLLVGQTSWMVGLHSGLFTAFFLVAASTGINFIYEGKSLKLWGIYAGHQVLMYGVAGVVLVLMS</sequence>
<dbReference type="RefSeq" id="WP_095506447.1">
    <property type="nucleotide sequence ID" value="NZ_BSNC01000003.1"/>
</dbReference>
<feature type="transmembrane region" description="Helical" evidence="1">
    <location>
        <begin position="54"/>
        <end position="74"/>
    </location>
</feature>
<accession>A0AA37RVA9</accession>
<comment type="caution">
    <text evidence="2">The sequence shown here is derived from an EMBL/GenBank/DDBJ whole genome shotgun (WGS) entry which is preliminary data.</text>
</comment>
<dbReference type="InterPro" id="IPR013879">
    <property type="entry name" value="DUF1761"/>
</dbReference>
<evidence type="ECO:0000313" key="3">
    <source>
        <dbReference type="Proteomes" id="UP001161422"/>
    </source>
</evidence>
<gene>
    <name evidence="2" type="ORF">GCM10007895_11870</name>
</gene>
<keyword evidence="1" id="KW-1133">Transmembrane helix</keyword>